<dbReference type="AlphaFoldDB" id="A0A1I4XPU1"/>
<dbReference type="Pfam" id="PF13432">
    <property type="entry name" value="TPR_16"/>
    <property type="match status" value="3"/>
</dbReference>
<dbReference type="Gene3D" id="1.25.40.10">
    <property type="entry name" value="Tetratricopeptide repeat domain"/>
    <property type="match status" value="2"/>
</dbReference>
<feature type="repeat" description="TPR" evidence="1">
    <location>
        <begin position="103"/>
        <end position="136"/>
    </location>
</feature>
<dbReference type="SUPFAM" id="SSF48452">
    <property type="entry name" value="TPR-like"/>
    <property type="match status" value="3"/>
</dbReference>
<dbReference type="Pfam" id="PF13469">
    <property type="entry name" value="Sulfotransfer_3"/>
    <property type="match status" value="1"/>
</dbReference>
<keyword evidence="3" id="KW-1185">Reference proteome</keyword>
<evidence type="ECO:0000256" key="1">
    <source>
        <dbReference type="PROSITE-ProRule" id="PRU00339"/>
    </source>
</evidence>
<keyword evidence="1" id="KW-0802">TPR repeat</keyword>
<organism evidence="2 3">
    <name type="scientific">Dokdonella immobilis</name>
    <dbReference type="NCBI Taxonomy" id="578942"/>
    <lineage>
        <taxon>Bacteria</taxon>
        <taxon>Pseudomonadati</taxon>
        <taxon>Pseudomonadota</taxon>
        <taxon>Gammaproteobacteria</taxon>
        <taxon>Lysobacterales</taxon>
        <taxon>Rhodanobacteraceae</taxon>
        <taxon>Dokdonella</taxon>
    </lineage>
</organism>
<gene>
    <name evidence="2" type="ORF">SAMN05216289_11139</name>
</gene>
<dbReference type="InterPro" id="IPR011990">
    <property type="entry name" value="TPR-like_helical_dom_sf"/>
</dbReference>
<dbReference type="PANTHER" id="PTHR12558">
    <property type="entry name" value="CELL DIVISION CYCLE 16,23,27"/>
    <property type="match status" value="1"/>
</dbReference>
<dbReference type="Proteomes" id="UP000198575">
    <property type="component" value="Unassembled WGS sequence"/>
</dbReference>
<dbReference type="Pfam" id="PF14559">
    <property type="entry name" value="TPR_19"/>
    <property type="match status" value="2"/>
</dbReference>
<feature type="repeat" description="TPR" evidence="1">
    <location>
        <begin position="341"/>
        <end position="374"/>
    </location>
</feature>
<dbReference type="RefSeq" id="WP_175497997.1">
    <property type="nucleotide sequence ID" value="NZ_FOVF01000011.1"/>
</dbReference>
<dbReference type="InterPro" id="IPR027417">
    <property type="entry name" value="P-loop_NTPase"/>
</dbReference>
<feature type="repeat" description="TPR" evidence="1">
    <location>
        <begin position="205"/>
        <end position="238"/>
    </location>
</feature>
<dbReference type="EMBL" id="FOVF01000011">
    <property type="protein sequence ID" value="SFN27857.1"/>
    <property type="molecule type" value="Genomic_DNA"/>
</dbReference>
<dbReference type="SMART" id="SM00028">
    <property type="entry name" value="TPR"/>
    <property type="match status" value="9"/>
</dbReference>
<dbReference type="STRING" id="578942.SAMN05216289_11139"/>
<evidence type="ECO:0000313" key="3">
    <source>
        <dbReference type="Proteomes" id="UP000198575"/>
    </source>
</evidence>
<dbReference type="SUPFAM" id="SSF52540">
    <property type="entry name" value="P-loop containing nucleoside triphosphate hydrolases"/>
    <property type="match status" value="1"/>
</dbReference>
<dbReference type="PROSITE" id="PS50005">
    <property type="entry name" value="TPR"/>
    <property type="match status" value="3"/>
</dbReference>
<evidence type="ECO:0000313" key="2">
    <source>
        <dbReference type="EMBL" id="SFN27857.1"/>
    </source>
</evidence>
<reference evidence="2 3" key="1">
    <citation type="submission" date="2016-10" db="EMBL/GenBank/DDBJ databases">
        <authorList>
            <person name="de Groot N.N."/>
        </authorList>
    </citation>
    <scope>NUCLEOTIDE SEQUENCE [LARGE SCALE GENOMIC DNA]</scope>
    <source>
        <strain evidence="2 3">CGMCC 1.7659</strain>
    </source>
</reference>
<sequence length="737" mass="81479">MKPGDLLRAGDLEGSARLARTLLATRSANADAQHALGVEALSRGAFREALDWLEQSVVGDPANAWYWCNLAHARMQASPAHAADAAGAIKASQRALSLKPDYAQARYNLGCGLLASNRYEDASAEFRSLVQRFPENADYVCALADSRRGLGLWREAARYYRQALELDADHVRAESNLGALLAGFGESEQARSCCLRAVAKAPHSWQAHHLLGRCHYQLEAFDEAMDAFANAFELNPDFADLNIDIARLWQENGDLAEAATWYQRALTFAQDDPTARAGLASILLDQGHSTAALSVLADIVETHAGNADVLRVHAQCLWSEGDADAAIAQLRVAQAAQPNNASLFALSGQILASAGKVEAAHAEYTAALELNPRCASALSGLASSKRGSLDAERATAMLELLERPRLRDGARAMLHSGLAYYHDGRKEWRIAAEHMASANACQWRHREKRGQVYEPEAFARRCARLREVFDANHFSRVDGLGDDSALPAFIVGMPRSGTTLTEQILARHPQVHGIGERNFAALSMNSLRTQAKTAESGDDEELAALDRIPLVDERTIRSIAPRYRSQLHALASVQGKPQACRVVDKMPDNYNLVGWIATLFPNARIIHCRRDLRDVALSCWMTQFGKISWASRWSDLLHRIGEYQVLMQHWRGVLPGRFIEVDYEAMVSDQESESRRLIDWLGLPWDPICLEHYAGEGLVRTASITQVRQPIYTRSVARWEHYLPYIPELGAINPGRS</sequence>
<proteinExistence type="predicted"/>
<dbReference type="PANTHER" id="PTHR12558:SF13">
    <property type="entry name" value="CELL DIVISION CYCLE PROTEIN 27 HOMOLOG"/>
    <property type="match status" value="1"/>
</dbReference>
<protein>
    <submittedName>
        <fullName evidence="2">Tetratricopeptide repeat-containing protein</fullName>
    </submittedName>
</protein>
<accession>A0A1I4XPU1</accession>
<dbReference type="InterPro" id="IPR019734">
    <property type="entry name" value="TPR_rpt"/>
</dbReference>
<name>A0A1I4XPU1_9GAMM</name>
<dbReference type="Gene3D" id="3.40.50.300">
    <property type="entry name" value="P-loop containing nucleotide triphosphate hydrolases"/>
    <property type="match status" value="1"/>
</dbReference>